<name>A0A4R3JDJ0_9PROT</name>
<dbReference type="PANTHER" id="PTHR42859">
    <property type="entry name" value="OXIDOREDUCTASE"/>
    <property type="match status" value="1"/>
</dbReference>
<evidence type="ECO:0000313" key="8">
    <source>
        <dbReference type="EMBL" id="TCS63485.1"/>
    </source>
</evidence>
<accession>A0A4R3JDJ0</accession>
<keyword evidence="9" id="KW-1185">Reference proteome</keyword>
<dbReference type="Pfam" id="PF12800">
    <property type="entry name" value="Fer4_4"/>
    <property type="match status" value="1"/>
</dbReference>
<evidence type="ECO:0000256" key="5">
    <source>
        <dbReference type="ARBA" id="ARBA00023004"/>
    </source>
</evidence>
<dbReference type="InterPro" id="IPR050294">
    <property type="entry name" value="RnfB_subfamily"/>
</dbReference>
<keyword evidence="3" id="KW-0479">Metal-binding</keyword>
<dbReference type="Gene3D" id="3.30.70.20">
    <property type="match status" value="2"/>
</dbReference>
<keyword evidence="4" id="KW-0249">Electron transport</keyword>
<evidence type="ECO:0000256" key="1">
    <source>
        <dbReference type="ARBA" id="ARBA00022448"/>
    </source>
</evidence>
<evidence type="ECO:0000256" key="6">
    <source>
        <dbReference type="ARBA" id="ARBA00023014"/>
    </source>
</evidence>
<dbReference type="InterPro" id="IPR017896">
    <property type="entry name" value="4Fe4S_Fe-S-bd"/>
</dbReference>
<dbReference type="PROSITE" id="PS51379">
    <property type="entry name" value="4FE4S_FER_2"/>
    <property type="match status" value="4"/>
</dbReference>
<dbReference type="EMBL" id="SLZW01000003">
    <property type="protein sequence ID" value="TCS63485.1"/>
    <property type="molecule type" value="Genomic_DNA"/>
</dbReference>
<dbReference type="Pfam" id="PF13247">
    <property type="entry name" value="Fer4_11"/>
    <property type="match status" value="1"/>
</dbReference>
<evidence type="ECO:0000259" key="7">
    <source>
        <dbReference type="PROSITE" id="PS51379"/>
    </source>
</evidence>
<dbReference type="GO" id="GO:0046872">
    <property type="term" value="F:metal ion binding"/>
    <property type="evidence" value="ECO:0007669"/>
    <property type="project" value="UniProtKB-KW"/>
</dbReference>
<feature type="domain" description="4Fe-4S ferredoxin-type" evidence="7">
    <location>
        <begin position="77"/>
        <end position="106"/>
    </location>
</feature>
<keyword evidence="5" id="KW-0408">Iron</keyword>
<dbReference type="InterPro" id="IPR017900">
    <property type="entry name" value="4Fe4S_Fe_S_CS"/>
</dbReference>
<keyword evidence="2" id="KW-0004">4Fe-4S</keyword>
<comment type="caution">
    <text evidence="8">The sequence shown here is derived from an EMBL/GenBank/DDBJ whole genome shotgun (WGS) entry which is preliminary data.</text>
</comment>
<dbReference type="PROSITE" id="PS00198">
    <property type="entry name" value="4FE4S_FER_1"/>
    <property type="match status" value="1"/>
</dbReference>
<keyword evidence="6" id="KW-0411">Iron-sulfur</keyword>
<dbReference type="PANTHER" id="PTHR42859:SF10">
    <property type="entry name" value="DIMETHYLSULFOXIDE REDUCTASE CHAIN B"/>
    <property type="match status" value="1"/>
</dbReference>
<feature type="domain" description="4Fe-4S ferredoxin-type" evidence="7">
    <location>
        <begin position="112"/>
        <end position="136"/>
    </location>
</feature>
<proteinExistence type="predicted"/>
<dbReference type="GO" id="GO:0051539">
    <property type="term" value="F:4 iron, 4 sulfur cluster binding"/>
    <property type="evidence" value="ECO:0007669"/>
    <property type="project" value="UniProtKB-KW"/>
</dbReference>
<evidence type="ECO:0000256" key="3">
    <source>
        <dbReference type="ARBA" id="ARBA00022723"/>
    </source>
</evidence>
<dbReference type="RefSeq" id="WP_132938461.1">
    <property type="nucleotide sequence ID" value="NZ_CP119676.1"/>
</dbReference>
<dbReference type="SUPFAM" id="SSF54862">
    <property type="entry name" value="4Fe-4S ferredoxins"/>
    <property type="match status" value="1"/>
</dbReference>
<evidence type="ECO:0000256" key="4">
    <source>
        <dbReference type="ARBA" id="ARBA00022982"/>
    </source>
</evidence>
<feature type="domain" description="4Fe-4S ferredoxin-type" evidence="7">
    <location>
        <begin position="3"/>
        <end position="32"/>
    </location>
</feature>
<evidence type="ECO:0000256" key="2">
    <source>
        <dbReference type="ARBA" id="ARBA00022485"/>
    </source>
</evidence>
<reference evidence="8 9" key="1">
    <citation type="submission" date="2019-03" db="EMBL/GenBank/DDBJ databases">
        <title>Genomic Encyclopedia of Type Strains, Phase IV (KMG-IV): sequencing the most valuable type-strain genomes for metagenomic binning, comparative biology and taxonomic classification.</title>
        <authorList>
            <person name="Goeker M."/>
        </authorList>
    </citation>
    <scope>NUCLEOTIDE SEQUENCE [LARGE SCALE GENOMIC DNA]</scope>
    <source>
        <strain evidence="8 9">DSM 101688</strain>
    </source>
</reference>
<feature type="domain" description="4Fe-4S ferredoxin-type" evidence="7">
    <location>
        <begin position="44"/>
        <end position="75"/>
    </location>
</feature>
<dbReference type="CDD" id="cd10550">
    <property type="entry name" value="DMSOR_beta_like"/>
    <property type="match status" value="1"/>
</dbReference>
<sequence>MQKALLLDSEKCTGCLQCEIACSFENEGVFNPSKSRIRVFNFHDEGRFVPYTCTQCDEAWCRSACPVGAISLNGATGAKEVAEALCVGCKVCTIACPFGTVNYNQATGKVVKCDLCGGDPACAKACPTQAIVYVDADATGLEKMRVWAAKTDAGNRATA</sequence>
<dbReference type="AlphaFoldDB" id="A0A4R3JDJ0"/>
<protein>
    <submittedName>
        <fullName evidence="8">Fe-S-cluster-containing dehydrogenase component</fullName>
    </submittedName>
</protein>
<evidence type="ECO:0000313" key="9">
    <source>
        <dbReference type="Proteomes" id="UP000295304"/>
    </source>
</evidence>
<organism evidence="8 9">
    <name type="scientific">Varunaivibrio sulfuroxidans</name>
    <dbReference type="NCBI Taxonomy" id="1773489"/>
    <lineage>
        <taxon>Bacteria</taxon>
        <taxon>Pseudomonadati</taxon>
        <taxon>Pseudomonadota</taxon>
        <taxon>Alphaproteobacteria</taxon>
        <taxon>Rhodospirillales</taxon>
        <taxon>Magnetovibrionaceae</taxon>
        <taxon>Varunaivibrio</taxon>
    </lineage>
</organism>
<dbReference type="OrthoDB" id="9779457at2"/>
<gene>
    <name evidence="8" type="ORF">EDD55_103106</name>
</gene>
<keyword evidence="1" id="KW-0813">Transport</keyword>
<dbReference type="Proteomes" id="UP000295304">
    <property type="component" value="Unassembled WGS sequence"/>
</dbReference>